<name>X1CYX5_9ZZZZ</name>
<reference evidence="1" key="1">
    <citation type="journal article" date="2014" name="Front. Microbiol.">
        <title>High frequency of phylogenetically diverse reductive dehalogenase-homologous genes in deep subseafloor sedimentary metagenomes.</title>
        <authorList>
            <person name="Kawai M."/>
            <person name="Futagami T."/>
            <person name="Toyoda A."/>
            <person name="Takaki Y."/>
            <person name="Nishi S."/>
            <person name="Hori S."/>
            <person name="Arai W."/>
            <person name="Tsubouchi T."/>
            <person name="Morono Y."/>
            <person name="Uchiyama I."/>
            <person name="Ito T."/>
            <person name="Fujiyama A."/>
            <person name="Inagaki F."/>
            <person name="Takami H."/>
        </authorList>
    </citation>
    <scope>NUCLEOTIDE SEQUENCE</scope>
    <source>
        <strain evidence="1">Expedition CK06-06</strain>
    </source>
</reference>
<dbReference type="SUPFAM" id="SSF49899">
    <property type="entry name" value="Concanavalin A-like lectins/glucanases"/>
    <property type="match status" value="1"/>
</dbReference>
<proteinExistence type="predicted"/>
<dbReference type="InterPro" id="IPR013320">
    <property type="entry name" value="ConA-like_dom_sf"/>
</dbReference>
<feature type="non-terminal residue" evidence="1">
    <location>
        <position position="170"/>
    </location>
</feature>
<dbReference type="EMBL" id="BART01010552">
    <property type="protein sequence ID" value="GAG89431.1"/>
    <property type="molecule type" value="Genomic_DNA"/>
</dbReference>
<accession>X1CYX5</accession>
<organism evidence="1">
    <name type="scientific">marine sediment metagenome</name>
    <dbReference type="NCBI Taxonomy" id="412755"/>
    <lineage>
        <taxon>unclassified sequences</taxon>
        <taxon>metagenomes</taxon>
        <taxon>ecological metagenomes</taxon>
    </lineage>
</organism>
<comment type="caution">
    <text evidence="1">The sequence shown here is derived from an EMBL/GenBank/DDBJ whole genome shotgun (WGS) entry which is preliminary data.</text>
</comment>
<gene>
    <name evidence="1" type="ORF">S01H4_22892</name>
</gene>
<protein>
    <submittedName>
        <fullName evidence="1">Uncharacterized protein</fullName>
    </submittedName>
</protein>
<evidence type="ECO:0000313" key="1">
    <source>
        <dbReference type="EMBL" id="GAG89431.1"/>
    </source>
</evidence>
<dbReference type="Gene3D" id="2.60.120.200">
    <property type="match status" value="1"/>
</dbReference>
<sequence length="170" mass="18221">MAAPNLCCYMESCANIAAPEVGVGGACIGAPTFPAAKFNNGILSDVNNEGCTFPTAGNDINLDKGTIEFWAKMNYDPTQAENHCFFSFCDWINGGIQMSFMMGTDDFRVETIIAGVWGPQINTVGMSWSVGDLLHFALTWDRTGSDIGGGKTLVLKVNNVEEASSITTWA</sequence>
<dbReference type="AlphaFoldDB" id="X1CYX5"/>